<dbReference type="EMBL" id="JAGJCF010000004">
    <property type="protein sequence ID" value="MBP0615561.1"/>
    <property type="molecule type" value="Genomic_DNA"/>
</dbReference>
<comment type="similarity">
    <text evidence="2">Belongs to the bacterial solute-binding protein 2 family.</text>
</comment>
<dbReference type="InterPro" id="IPR025997">
    <property type="entry name" value="SBP_2_dom"/>
</dbReference>
<feature type="compositionally biased region" description="Basic and acidic residues" evidence="4">
    <location>
        <begin position="221"/>
        <end position="230"/>
    </location>
</feature>
<dbReference type="PANTHER" id="PTHR46847">
    <property type="entry name" value="D-ALLOSE-BINDING PERIPLASMIC PROTEIN-RELATED"/>
    <property type="match status" value="1"/>
</dbReference>
<evidence type="ECO:0000256" key="4">
    <source>
        <dbReference type="SAM" id="MobiDB-lite"/>
    </source>
</evidence>
<reference evidence="6 7" key="1">
    <citation type="submission" date="2021-04" db="EMBL/GenBank/DDBJ databases">
        <title>Whole genome sequence of Jiella sp. KSK16Y-1.</title>
        <authorList>
            <person name="Tuo L."/>
        </authorList>
    </citation>
    <scope>NUCLEOTIDE SEQUENCE [LARGE SCALE GENOMIC DNA]</scope>
    <source>
        <strain evidence="6 7">KSK16Y-1</strain>
    </source>
</reference>
<evidence type="ECO:0000256" key="1">
    <source>
        <dbReference type="ARBA" id="ARBA00004196"/>
    </source>
</evidence>
<evidence type="ECO:0000256" key="3">
    <source>
        <dbReference type="ARBA" id="ARBA00022729"/>
    </source>
</evidence>
<accession>A0ABS4BHA7</accession>
<dbReference type="PANTHER" id="PTHR46847:SF2">
    <property type="entry name" value="ABC TRANSPORTER SUGAR-BINDING PROTEIN"/>
    <property type="match status" value="1"/>
</dbReference>
<gene>
    <name evidence="6" type="ORF">J6595_08210</name>
</gene>
<keyword evidence="3" id="KW-0732">Signal</keyword>
<dbReference type="Gene3D" id="3.40.50.2300">
    <property type="match status" value="2"/>
</dbReference>
<feature type="region of interest" description="Disordered" evidence="4">
    <location>
        <begin position="221"/>
        <end position="240"/>
    </location>
</feature>
<organism evidence="6 7">
    <name type="scientific">Jiella mangrovi</name>
    <dbReference type="NCBI Taxonomy" id="2821407"/>
    <lineage>
        <taxon>Bacteria</taxon>
        <taxon>Pseudomonadati</taxon>
        <taxon>Pseudomonadota</taxon>
        <taxon>Alphaproteobacteria</taxon>
        <taxon>Hyphomicrobiales</taxon>
        <taxon>Aurantimonadaceae</taxon>
        <taxon>Jiella</taxon>
    </lineage>
</organism>
<evidence type="ECO:0000313" key="6">
    <source>
        <dbReference type="EMBL" id="MBP0615561.1"/>
    </source>
</evidence>
<proteinExistence type="inferred from homology"/>
<name>A0ABS4BHA7_9HYPH</name>
<sequence>MRAGRFGGRSDDAGEVRRDQRFREEYHVKIRTLIAGTILSSACAFAAPALAQSGDVSACLITKTDINPFFVKMKEGATEKAKELGVKLSTYAGKVDGDHETQVQAVESCIAAGAKGILITASDTKAITGVVKEARDRGILVIALDTPLEPIDAADATFATDNFKAGELIGEWAKATLGDKAADAKIALLDLSPAAPSVDVLRDQGFLKGFGVDIKDEKTIGDEDDPRIVGHDVTSGNEEGGRTAMENLLQKDPNVNVVYTINEPAAAGAYEALKSFGMEDGVLIVSVDGGCPGVKNVQEGVIGATSQQYPLLMASKGIEAIAQFAKDGTVPKPTDGLDFVNTGVNLVTDKPVDGVPSISVKEGLDRCWG</sequence>
<dbReference type="InterPro" id="IPR028082">
    <property type="entry name" value="Peripla_BP_I"/>
</dbReference>
<dbReference type="SUPFAM" id="SSF53822">
    <property type="entry name" value="Periplasmic binding protein-like I"/>
    <property type="match status" value="1"/>
</dbReference>
<evidence type="ECO:0000256" key="2">
    <source>
        <dbReference type="ARBA" id="ARBA00007639"/>
    </source>
</evidence>
<comment type="subcellular location">
    <subcellularLocation>
        <location evidence="1">Cell envelope</location>
    </subcellularLocation>
</comment>
<dbReference type="CDD" id="cd19973">
    <property type="entry name" value="PBP1_ABC_sugar_binding-like"/>
    <property type="match status" value="1"/>
</dbReference>
<dbReference type="Pfam" id="PF13407">
    <property type="entry name" value="Peripla_BP_4"/>
    <property type="match status" value="1"/>
</dbReference>
<feature type="domain" description="Periplasmic binding protein" evidence="5">
    <location>
        <begin position="60"/>
        <end position="326"/>
    </location>
</feature>
<evidence type="ECO:0000259" key="5">
    <source>
        <dbReference type="Pfam" id="PF13407"/>
    </source>
</evidence>
<keyword evidence="7" id="KW-1185">Reference proteome</keyword>
<protein>
    <submittedName>
        <fullName evidence="6">Sugar ABC transporter substrate-binding protein</fullName>
    </submittedName>
</protein>
<comment type="caution">
    <text evidence="6">The sequence shown here is derived from an EMBL/GenBank/DDBJ whole genome shotgun (WGS) entry which is preliminary data.</text>
</comment>
<dbReference type="Proteomes" id="UP000678276">
    <property type="component" value="Unassembled WGS sequence"/>
</dbReference>
<evidence type="ECO:0000313" key="7">
    <source>
        <dbReference type="Proteomes" id="UP000678276"/>
    </source>
</evidence>